<comment type="caution">
    <text evidence="1">The sequence shown here is derived from an EMBL/GenBank/DDBJ whole genome shotgun (WGS) entry which is preliminary data.</text>
</comment>
<dbReference type="EMBL" id="CAJVPU010006697">
    <property type="protein sequence ID" value="CAG8563841.1"/>
    <property type="molecule type" value="Genomic_DNA"/>
</dbReference>
<gene>
    <name evidence="1" type="ORF">DHETER_LOCUS5763</name>
</gene>
<organism evidence="1 2">
    <name type="scientific">Dentiscutata heterogama</name>
    <dbReference type="NCBI Taxonomy" id="1316150"/>
    <lineage>
        <taxon>Eukaryota</taxon>
        <taxon>Fungi</taxon>
        <taxon>Fungi incertae sedis</taxon>
        <taxon>Mucoromycota</taxon>
        <taxon>Glomeromycotina</taxon>
        <taxon>Glomeromycetes</taxon>
        <taxon>Diversisporales</taxon>
        <taxon>Gigasporaceae</taxon>
        <taxon>Dentiscutata</taxon>
    </lineage>
</organism>
<protein>
    <submittedName>
        <fullName evidence="1">3725_t:CDS:1</fullName>
    </submittedName>
</protein>
<sequence length="108" mass="12396">MSSKQKNTLSDAQKYELCLYAHDNKLTHAKYIDWIEKKWDKRLTTEIVNPEKRKNKAVTVPAFELALKEFVLTYQHKTILSNAMLIKKARLLANGLGVPEGTLNFFSG</sequence>
<name>A0ACA9M2R8_9GLOM</name>
<evidence type="ECO:0000313" key="1">
    <source>
        <dbReference type="EMBL" id="CAG8563841.1"/>
    </source>
</evidence>
<evidence type="ECO:0000313" key="2">
    <source>
        <dbReference type="Proteomes" id="UP000789702"/>
    </source>
</evidence>
<proteinExistence type="predicted"/>
<dbReference type="Proteomes" id="UP000789702">
    <property type="component" value="Unassembled WGS sequence"/>
</dbReference>
<reference evidence="1" key="1">
    <citation type="submission" date="2021-06" db="EMBL/GenBank/DDBJ databases">
        <authorList>
            <person name="Kallberg Y."/>
            <person name="Tangrot J."/>
            <person name="Rosling A."/>
        </authorList>
    </citation>
    <scope>NUCLEOTIDE SEQUENCE</scope>
    <source>
        <strain evidence="1">IL203A</strain>
    </source>
</reference>
<keyword evidence="2" id="KW-1185">Reference proteome</keyword>
<accession>A0ACA9M2R8</accession>